<name>A0ABW4MZY4_9CAUL</name>
<protein>
    <submittedName>
        <fullName evidence="6">GFA family protein</fullName>
    </submittedName>
</protein>
<accession>A0ABW4MZY4</accession>
<dbReference type="Proteomes" id="UP001597237">
    <property type="component" value="Unassembled WGS sequence"/>
</dbReference>
<evidence type="ECO:0000256" key="1">
    <source>
        <dbReference type="ARBA" id="ARBA00005495"/>
    </source>
</evidence>
<dbReference type="PROSITE" id="PS51891">
    <property type="entry name" value="CENP_V_GFA"/>
    <property type="match status" value="1"/>
</dbReference>
<keyword evidence="2" id="KW-0479">Metal-binding</keyword>
<evidence type="ECO:0000313" key="7">
    <source>
        <dbReference type="Proteomes" id="UP001597237"/>
    </source>
</evidence>
<keyword evidence="3" id="KW-0862">Zinc</keyword>
<dbReference type="Pfam" id="PF04828">
    <property type="entry name" value="GFA"/>
    <property type="match status" value="1"/>
</dbReference>
<reference evidence="7" key="1">
    <citation type="journal article" date="2019" name="Int. J. Syst. Evol. Microbiol.">
        <title>The Global Catalogue of Microorganisms (GCM) 10K type strain sequencing project: providing services to taxonomists for standard genome sequencing and annotation.</title>
        <authorList>
            <consortium name="The Broad Institute Genomics Platform"/>
            <consortium name="The Broad Institute Genome Sequencing Center for Infectious Disease"/>
            <person name="Wu L."/>
            <person name="Ma J."/>
        </authorList>
    </citation>
    <scope>NUCLEOTIDE SEQUENCE [LARGE SCALE GENOMIC DNA]</scope>
    <source>
        <strain evidence="7">DFY28</strain>
    </source>
</reference>
<evidence type="ECO:0000259" key="5">
    <source>
        <dbReference type="PROSITE" id="PS51891"/>
    </source>
</evidence>
<evidence type="ECO:0000256" key="3">
    <source>
        <dbReference type="ARBA" id="ARBA00022833"/>
    </source>
</evidence>
<comment type="similarity">
    <text evidence="1">Belongs to the Gfa family.</text>
</comment>
<sequence length="137" mass="15191">MIRGSCCCGGVRFELAAPPTMMGTCHCSRCRKAGASNLVFVKRETFRWVAGRELVETFYPDPPFTLARQFCRRCGTALGEPFATEGAGFPLNAHCLDDDPIVRNRFHEWVSAKPAWYEICDGARQFAEDPVKAPATA</sequence>
<evidence type="ECO:0000313" key="6">
    <source>
        <dbReference type="EMBL" id="MFD1782784.1"/>
    </source>
</evidence>
<evidence type="ECO:0000256" key="4">
    <source>
        <dbReference type="ARBA" id="ARBA00023239"/>
    </source>
</evidence>
<dbReference type="InterPro" id="IPR006913">
    <property type="entry name" value="CENP-V/GFA"/>
</dbReference>
<dbReference type="EMBL" id="JBHUEY010000001">
    <property type="protein sequence ID" value="MFD1782784.1"/>
    <property type="molecule type" value="Genomic_DNA"/>
</dbReference>
<dbReference type="RefSeq" id="WP_377282685.1">
    <property type="nucleotide sequence ID" value="NZ_JBHRSI010000007.1"/>
</dbReference>
<dbReference type="InterPro" id="IPR011057">
    <property type="entry name" value="Mss4-like_sf"/>
</dbReference>
<feature type="domain" description="CENP-V/GFA" evidence="5">
    <location>
        <begin position="2"/>
        <end position="118"/>
    </location>
</feature>
<dbReference type="PANTHER" id="PTHR33337">
    <property type="entry name" value="GFA DOMAIN-CONTAINING PROTEIN"/>
    <property type="match status" value="1"/>
</dbReference>
<gene>
    <name evidence="6" type="ORF">ACFSC0_05220</name>
</gene>
<dbReference type="SUPFAM" id="SSF51316">
    <property type="entry name" value="Mss4-like"/>
    <property type="match status" value="1"/>
</dbReference>
<keyword evidence="7" id="KW-1185">Reference proteome</keyword>
<evidence type="ECO:0000256" key="2">
    <source>
        <dbReference type="ARBA" id="ARBA00022723"/>
    </source>
</evidence>
<dbReference type="Gene3D" id="3.90.1590.10">
    <property type="entry name" value="glutathione-dependent formaldehyde- activating enzyme (gfa)"/>
    <property type="match status" value="1"/>
</dbReference>
<keyword evidence="4" id="KW-0456">Lyase</keyword>
<dbReference type="PANTHER" id="PTHR33337:SF40">
    <property type="entry name" value="CENP-V_GFA DOMAIN-CONTAINING PROTEIN-RELATED"/>
    <property type="match status" value="1"/>
</dbReference>
<proteinExistence type="inferred from homology"/>
<organism evidence="6 7">
    <name type="scientific">Phenylobacterium terrae</name>
    <dbReference type="NCBI Taxonomy" id="2665495"/>
    <lineage>
        <taxon>Bacteria</taxon>
        <taxon>Pseudomonadati</taxon>
        <taxon>Pseudomonadota</taxon>
        <taxon>Alphaproteobacteria</taxon>
        <taxon>Caulobacterales</taxon>
        <taxon>Caulobacteraceae</taxon>
        <taxon>Phenylobacterium</taxon>
    </lineage>
</organism>
<comment type="caution">
    <text evidence="6">The sequence shown here is derived from an EMBL/GenBank/DDBJ whole genome shotgun (WGS) entry which is preliminary data.</text>
</comment>